<evidence type="ECO:0000313" key="13">
    <source>
        <dbReference type="Proteomes" id="UP000807115"/>
    </source>
</evidence>
<proteinExistence type="inferred from homology"/>
<feature type="domain" description="Disease resistance N-terminal" evidence="9">
    <location>
        <begin position="13"/>
        <end position="100"/>
    </location>
</feature>
<feature type="domain" description="Disease resistance R13L4/SHOC-2-like LRR" evidence="11">
    <location>
        <begin position="559"/>
        <end position="663"/>
    </location>
</feature>
<keyword evidence="6" id="KW-0175">Coiled coil</keyword>
<dbReference type="Proteomes" id="UP000807115">
    <property type="component" value="Chromosome 10"/>
</dbReference>
<evidence type="ECO:0000256" key="1">
    <source>
        <dbReference type="ARBA" id="ARBA00008894"/>
    </source>
</evidence>
<keyword evidence="3" id="KW-0677">Repeat</keyword>
<dbReference type="Gene3D" id="3.80.10.10">
    <property type="entry name" value="Ribonuclease Inhibitor"/>
    <property type="match status" value="2"/>
</dbReference>
<evidence type="ECO:0000256" key="7">
    <source>
        <dbReference type="SAM" id="MobiDB-lite"/>
    </source>
</evidence>
<feature type="domain" description="Disease resistance R13L4/SHOC-2-like LRR" evidence="11">
    <location>
        <begin position="716"/>
        <end position="932"/>
    </location>
</feature>
<feature type="domain" description="Disease resistance protein winged helix" evidence="10">
    <location>
        <begin position="443"/>
        <end position="513"/>
    </location>
</feature>
<dbReference type="Pfam" id="PF23559">
    <property type="entry name" value="WHD_DRP"/>
    <property type="match status" value="1"/>
</dbReference>
<dbReference type="Gene3D" id="1.10.8.430">
    <property type="entry name" value="Helical domain of apoptotic protease-activating factors"/>
    <property type="match status" value="1"/>
</dbReference>
<keyword evidence="4" id="KW-0547">Nucleotide-binding</keyword>
<keyword evidence="2" id="KW-0433">Leucine-rich repeat</keyword>
<dbReference type="Pfam" id="PF00931">
    <property type="entry name" value="NB-ARC"/>
    <property type="match status" value="1"/>
</dbReference>
<dbReference type="InterPro" id="IPR042197">
    <property type="entry name" value="Apaf_helical"/>
</dbReference>
<evidence type="ECO:0000259" key="10">
    <source>
        <dbReference type="Pfam" id="PF23559"/>
    </source>
</evidence>
<accession>A0A921U0U2</accession>
<name>A0A921U0U2_SORBI</name>
<dbReference type="SUPFAM" id="SSF52540">
    <property type="entry name" value="P-loop containing nucleoside triphosphate hydrolases"/>
    <property type="match status" value="1"/>
</dbReference>
<evidence type="ECO:0000313" key="12">
    <source>
        <dbReference type="EMBL" id="KAG0513973.1"/>
    </source>
</evidence>
<dbReference type="Gene3D" id="1.20.5.4130">
    <property type="match status" value="1"/>
</dbReference>
<evidence type="ECO:0000259" key="9">
    <source>
        <dbReference type="Pfam" id="PF18052"/>
    </source>
</evidence>
<comment type="caution">
    <text evidence="12">The sequence shown here is derived from an EMBL/GenBank/DDBJ whole genome shotgun (WGS) entry which is preliminary data.</text>
</comment>
<dbReference type="InterPro" id="IPR032675">
    <property type="entry name" value="LRR_dom_sf"/>
</dbReference>
<dbReference type="Gramene" id="EER89624">
    <property type="protein sequence ID" value="EER89624"/>
    <property type="gene ID" value="SORBI_3010G121000"/>
</dbReference>
<organism evidence="12 13">
    <name type="scientific">Sorghum bicolor</name>
    <name type="common">Sorghum</name>
    <name type="synonym">Sorghum vulgare</name>
    <dbReference type="NCBI Taxonomy" id="4558"/>
    <lineage>
        <taxon>Eukaryota</taxon>
        <taxon>Viridiplantae</taxon>
        <taxon>Streptophyta</taxon>
        <taxon>Embryophyta</taxon>
        <taxon>Tracheophyta</taxon>
        <taxon>Spermatophyta</taxon>
        <taxon>Magnoliopsida</taxon>
        <taxon>Liliopsida</taxon>
        <taxon>Poales</taxon>
        <taxon>Poaceae</taxon>
        <taxon>PACMAD clade</taxon>
        <taxon>Panicoideae</taxon>
        <taxon>Andropogonodae</taxon>
        <taxon>Andropogoneae</taxon>
        <taxon>Sorghinae</taxon>
        <taxon>Sorghum</taxon>
    </lineage>
</organism>
<feature type="compositionally biased region" description="Basic and acidic residues" evidence="7">
    <location>
        <begin position="966"/>
        <end position="981"/>
    </location>
</feature>
<evidence type="ECO:0000256" key="3">
    <source>
        <dbReference type="ARBA" id="ARBA00022737"/>
    </source>
</evidence>
<dbReference type="OMA" id="FLTIMRF"/>
<feature type="domain" description="NB-ARC" evidence="8">
    <location>
        <begin position="181"/>
        <end position="355"/>
    </location>
</feature>
<dbReference type="CDD" id="cd14798">
    <property type="entry name" value="RX-CC_like"/>
    <property type="match status" value="1"/>
</dbReference>
<dbReference type="FunFam" id="1.10.10.10:FF:000322">
    <property type="entry name" value="Probable disease resistance protein At1g63360"/>
    <property type="match status" value="1"/>
</dbReference>
<dbReference type="Pfam" id="PF23598">
    <property type="entry name" value="LRR_14"/>
    <property type="match status" value="2"/>
</dbReference>
<evidence type="ECO:0000256" key="6">
    <source>
        <dbReference type="ARBA" id="ARBA00023054"/>
    </source>
</evidence>
<dbReference type="EMBL" id="CM027689">
    <property type="protein sequence ID" value="KAG0513972.1"/>
    <property type="molecule type" value="Genomic_DNA"/>
</dbReference>
<dbReference type="Gene3D" id="1.10.10.10">
    <property type="entry name" value="Winged helix-like DNA-binding domain superfamily/Winged helix DNA-binding domain"/>
    <property type="match status" value="1"/>
</dbReference>
<dbReference type="InterPro" id="IPR055414">
    <property type="entry name" value="LRR_R13L4/SHOC2-like"/>
</dbReference>
<dbReference type="GO" id="GO:0042742">
    <property type="term" value="P:defense response to bacterium"/>
    <property type="evidence" value="ECO:0007669"/>
    <property type="project" value="UniProtKB-ARBA"/>
</dbReference>
<evidence type="ECO:0000256" key="4">
    <source>
        <dbReference type="ARBA" id="ARBA00022741"/>
    </source>
</evidence>
<evidence type="ECO:0000256" key="2">
    <source>
        <dbReference type="ARBA" id="ARBA00022614"/>
    </source>
</evidence>
<dbReference type="InterPro" id="IPR058922">
    <property type="entry name" value="WHD_DRP"/>
</dbReference>
<dbReference type="PRINTS" id="PR00364">
    <property type="entry name" value="DISEASERSIST"/>
</dbReference>
<dbReference type="PANTHER" id="PTHR23155:SF963">
    <property type="entry name" value="OS06G0287000 PROTEIN"/>
    <property type="match status" value="1"/>
</dbReference>
<dbReference type="InterPro" id="IPR036388">
    <property type="entry name" value="WH-like_DNA-bd_sf"/>
</dbReference>
<dbReference type="EMBL" id="CM027689">
    <property type="protein sequence ID" value="KAG0513973.1"/>
    <property type="molecule type" value="Genomic_DNA"/>
</dbReference>
<dbReference type="KEGG" id="sbi:8073755"/>
<dbReference type="OrthoDB" id="6161812at2759"/>
<feature type="region of interest" description="Disordered" evidence="7">
    <location>
        <begin position="945"/>
        <end position="1018"/>
    </location>
</feature>
<dbReference type="Pfam" id="PF18052">
    <property type="entry name" value="Rx_N"/>
    <property type="match status" value="1"/>
</dbReference>
<dbReference type="GO" id="GO:0043531">
    <property type="term" value="F:ADP binding"/>
    <property type="evidence" value="ECO:0007669"/>
    <property type="project" value="InterPro"/>
</dbReference>
<dbReference type="AlphaFoldDB" id="A0A921U0U2"/>
<dbReference type="InterPro" id="IPR041118">
    <property type="entry name" value="Rx_N"/>
</dbReference>
<evidence type="ECO:0000259" key="11">
    <source>
        <dbReference type="Pfam" id="PF23598"/>
    </source>
</evidence>
<reference evidence="12" key="1">
    <citation type="journal article" date="2019" name="BMC Genomics">
        <title>A new reference genome for Sorghum bicolor reveals high levels of sequence similarity between sweet and grain genotypes: implications for the genetics of sugar metabolism.</title>
        <authorList>
            <person name="Cooper E.A."/>
            <person name="Brenton Z.W."/>
            <person name="Flinn B.S."/>
            <person name="Jenkins J."/>
            <person name="Shu S."/>
            <person name="Flowers D."/>
            <person name="Luo F."/>
            <person name="Wang Y."/>
            <person name="Xia P."/>
            <person name="Barry K."/>
            <person name="Daum C."/>
            <person name="Lipzen A."/>
            <person name="Yoshinaga Y."/>
            <person name="Schmutz J."/>
            <person name="Saski C."/>
            <person name="Vermerris W."/>
            <person name="Kresovich S."/>
        </authorList>
    </citation>
    <scope>NUCLEOTIDE SEQUENCE</scope>
</reference>
<dbReference type="InterPro" id="IPR027417">
    <property type="entry name" value="P-loop_NTPase"/>
</dbReference>
<dbReference type="SUPFAM" id="SSF52058">
    <property type="entry name" value="L domain-like"/>
    <property type="match status" value="1"/>
</dbReference>
<dbReference type="FunFam" id="3.40.50.300:FF:001091">
    <property type="entry name" value="Probable disease resistance protein At1g61300"/>
    <property type="match status" value="1"/>
</dbReference>
<keyword evidence="5" id="KW-0611">Plant defense</keyword>
<evidence type="ECO:0000259" key="8">
    <source>
        <dbReference type="Pfam" id="PF00931"/>
    </source>
</evidence>
<dbReference type="InterPro" id="IPR044974">
    <property type="entry name" value="Disease_R_plants"/>
</dbReference>
<protein>
    <submittedName>
        <fullName evidence="12">Uncharacterized protein</fullName>
    </submittedName>
</protein>
<comment type="similarity">
    <text evidence="1">Belongs to the disease resistance NB-LRR family.</text>
</comment>
<dbReference type="GO" id="GO:0009626">
    <property type="term" value="P:plant-type hypersensitive response"/>
    <property type="evidence" value="ECO:0007669"/>
    <property type="project" value="UniProtKB-ARBA"/>
</dbReference>
<gene>
    <name evidence="12" type="ORF">BDA96_10G149200</name>
</gene>
<dbReference type="Gene3D" id="3.40.50.300">
    <property type="entry name" value="P-loop containing nucleotide triphosphate hydrolases"/>
    <property type="match status" value="1"/>
</dbReference>
<dbReference type="GO" id="GO:0002758">
    <property type="term" value="P:innate immune response-activating signaling pathway"/>
    <property type="evidence" value="ECO:0007669"/>
    <property type="project" value="UniProtKB-ARBA"/>
</dbReference>
<dbReference type="PANTHER" id="PTHR23155">
    <property type="entry name" value="DISEASE RESISTANCE PROTEIN RP"/>
    <property type="match status" value="1"/>
</dbReference>
<evidence type="ECO:0000256" key="5">
    <source>
        <dbReference type="ARBA" id="ARBA00022821"/>
    </source>
</evidence>
<sequence>MADTVVSMAKSLLGSAISKAATAAAAEMSLLMGVKKDIWFIKDELKTIQAFLMAAETVEKKNKLLKVWVEQIRDLSYDIEDCLDEFMVHVGRQNLSQQLLKLKHRHRIAVQIRDLKSRVEEVSNRNVRYKLIEPNSDKLDSYMEEDVRNLSAKNIDESELVGFDNPKEDLIKLINIHANHGIHQVISVVGMGGLGKTTLVRKVFHSIDIVENFSSRAWITVSQSFDKKELLKELIKQLFGDGSSKEHSRELENNKVSGLQSKKVDGLMDVLMQGLEDKRYFVVLDDLWKIDDWNWIKTTAFPKSNKKGSRILVTTRDASLAKLCASIAGSFHSLVYCLEPLQDHHAKELLLKKTNRSHQALKIGEAEHIFDMILKKCAGLPLAIVTIGGVLGTTHLEEWAKLYQQLPSELESNLSLEAMKKVVTLSYTHLPSHLKPCFLYLSIFPEDFKIKRRCLVNRWIAEGFVVAKIGMTVEDVGNSYFDDLINRSMIQPYKFCKRGLVQTCLVHDIMRDITVSICLEENFVFFPMEYGTGIVPDSVRHLSIDGRQESELSFDLSRVRSLSVFYKPIEPLASLCSPQLRMLRVLDLEHCHHRITQQDIRNIGLFHHLKYISVRKGSYIYALPKSIGRLRGLQTLDIRGSHMTKLPVEVTKLQNLRILRCSSISVYKYYKPSIYLPKESLVKLPLLLKNYGNRDKRAEVVADLYNGFSSCWSRSSGIRVPKGIGALKQLRVLESVDIGRSTNTAVQDLRELTRLRKLAVAGVSRRNVNKLSEALQNLPSLRSLRVDSKLDKPLPLDQLYLASSPPPLHCLKLTGQLEEIPNWIGKLVSLVKVQLILTKLKDVELLRMLGKLPNLVCLRLILDAYIVEELVLHTRTFPKLGILQLGHLNELRKVTFEEGTSPKLEKIIIEDCHSDLKICGISSLQSLEEILHFTRRKLVKVDRPHQNVETHGSHPLLQAEQSQSSHDMRDAETSMRTKVETGESSQSISKPDGPGIHLSLQGPNWKRSHSWPPTTSAG</sequence>
<reference evidence="12" key="2">
    <citation type="submission" date="2020-10" db="EMBL/GenBank/DDBJ databases">
        <authorList>
            <person name="Cooper E.A."/>
            <person name="Brenton Z.W."/>
            <person name="Flinn B.S."/>
            <person name="Jenkins J."/>
            <person name="Shu S."/>
            <person name="Flowers D."/>
            <person name="Luo F."/>
            <person name="Wang Y."/>
            <person name="Xia P."/>
            <person name="Barry K."/>
            <person name="Daum C."/>
            <person name="Lipzen A."/>
            <person name="Yoshinaga Y."/>
            <person name="Schmutz J."/>
            <person name="Saski C."/>
            <person name="Vermerris W."/>
            <person name="Kresovich S."/>
        </authorList>
    </citation>
    <scope>NUCLEOTIDE SEQUENCE</scope>
</reference>
<dbReference type="InterPro" id="IPR038005">
    <property type="entry name" value="RX-like_CC"/>
</dbReference>
<dbReference type="InterPro" id="IPR002182">
    <property type="entry name" value="NB-ARC"/>
</dbReference>